<dbReference type="Proteomes" id="UP000799439">
    <property type="component" value="Unassembled WGS sequence"/>
</dbReference>
<accession>A0A9P4J8Z2</accession>
<gene>
    <name evidence="1" type="ORF">K461DRAFT_276530</name>
</gene>
<name>A0A9P4J8Z2_9PEZI</name>
<comment type="caution">
    <text evidence="1">The sequence shown here is derived from an EMBL/GenBank/DDBJ whole genome shotgun (WGS) entry which is preliminary data.</text>
</comment>
<dbReference type="PROSITE" id="PS51257">
    <property type="entry name" value="PROKAR_LIPOPROTEIN"/>
    <property type="match status" value="1"/>
</dbReference>
<evidence type="ECO:0000313" key="1">
    <source>
        <dbReference type="EMBL" id="KAF2155320.1"/>
    </source>
</evidence>
<organism evidence="1 2">
    <name type="scientific">Myriangium duriaei CBS 260.36</name>
    <dbReference type="NCBI Taxonomy" id="1168546"/>
    <lineage>
        <taxon>Eukaryota</taxon>
        <taxon>Fungi</taxon>
        <taxon>Dikarya</taxon>
        <taxon>Ascomycota</taxon>
        <taxon>Pezizomycotina</taxon>
        <taxon>Dothideomycetes</taxon>
        <taxon>Dothideomycetidae</taxon>
        <taxon>Myriangiales</taxon>
        <taxon>Myriangiaceae</taxon>
        <taxon>Myriangium</taxon>
    </lineage>
</organism>
<dbReference type="AlphaFoldDB" id="A0A9P4J8Z2"/>
<keyword evidence="2" id="KW-1185">Reference proteome</keyword>
<proteinExistence type="predicted"/>
<sequence>MRRERQKRGGEDGVYIPSRLAHAPALIHHGIIVACVQMRHQKRGWQRLIGGLPAWKQMEIESHGDNKVVCSVCSPRVSFELQIDAHSSTTLSERLLKRFGRVC</sequence>
<dbReference type="EMBL" id="ML996083">
    <property type="protein sequence ID" value="KAF2155320.1"/>
    <property type="molecule type" value="Genomic_DNA"/>
</dbReference>
<evidence type="ECO:0000313" key="2">
    <source>
        <dbReference type="Proteomes" id="UP000799439"/>
    </source>
</evidence>
<protein>
    <submittedName>
        <fullName evidence="1">Uncharacterized protein</fullName>
    </submittedName>
</protein>
<reference evidence="1" key="1">
    <citation type="journal article" date="2020" name="Stud. Mycol.">
        <title>101 Dothideomycetes genomes: a test case for predicting lifestyles and emergence of pathogens.</title>
        <authorList>
            <person name="Haridas S."/>
            <person name="Albert R."/>
            <person name="Binder M."/>
            <person name="Bloem J."/>
            <person name="Labutti K."/>
            <person name="Salamov A."/>
            <person name="Andreopoulos B."/>
            <person name="Baker S."/>
            <person name="Barry K."/>
            <person name="Bills G."/>
            <person name="Bluhm B."/>
            <person name="Cannon C."/>
            <person name="Castanera R."/>
            <person name="Culley D."/>
            <person name="Daum C."/>
            <person name="Ezra D."/>
            <person name="Gonzalez J."/>
            <person name="Henrissat B."/>
            <person name="Kuo A."/>
            <person name="Liang C."/>
            <person name="Lipzen A."/>
            <person name="Lutzoni F."/>
            <person name="Magnuson J."/>
            <person name="Mondo S."/>
            <person name="Nolan M."/>
            <person name="Ohm R."/>
            <person name="Pangilinan J."/>
            <person name="Park H.-J."/>
            <person name="Ramirez L."/>
            <person name="Alfaro M."/>
            <person name="Sun H."/>
            <person name="Tritt A."/>
            <person name="Yoshinaga Y."/>
            <person name="Zwiers L.-H."/>
            <person name="Turgeon B."/>
            <person name="Goodwin S."/>
            <person name="Spatafora J."/>
            <person name="Crous P."/>
            <person name="Grigoriev I."/>
        </authorList>
    </citation>
    <scope>NUCLEOTIDE SEQUENCE</scope>
    <source>
        <strain evidence="1">CBS 260.36</strain>
    </source>
</reference>